<dbReference type="UniPathway" id="UPA00344"/>
<dbReference type="Gene3D" id="2.170.190.11">
    <property type="entry name" value="Molybdopterin biosynthesis moea protein, domain 3"/>
    <property type="match status" value="1"/>
</dbReference>
<dbReference type="SUPFAM" id="SSF63882">
    <property type="entry name" value="MoeA N-terminal region -like"/>
    <property type="match status" value="1"/>
</dbReference>
<dbReference type="OrthoDB" id="9804758at2"/>
<proteinExistence type="inferred from homology"/>
<evidence type="ECO:0000313" key="13">
    <source>
        <dbReference type="EMBL" id="TCK47595.1"/>
    </source>
</evidence>
<keyword evidence="8 11" id="KW-0460">Magnesium</keyword>
<keyword evidence="14" id="KW-1185">Reference proteome</keyword>
<dbReference type="GO" id="GO:0046872">
    <property type="term" value="F:metal ion binding"/>
    <property type="evidence" value="ECO:0007669"/>
    <property type="project" value="UniProtKB-UniRule"/>
</dbReference>
<protein>
    <recommendedName>
        <fullName evidence="11">Molybdopterin molybdenumtransferase</fullName>
        <ecNumber evidence="11">2.10.1.1</ecNumber>
    </recommendedName>
</protein>
<dbReference type="CDD" id="cd00887">
    <property type="entry name" value="MoeA"/>
    <property type="match status" value="1"/>
</dbReference>
<evidence type="ECO:0000256" key="8">
    <source>
        <dbReference type="ARBA" id="ARBA00022842"/>
    </source>
</evidence>
<dbReference type="InterPro" id="IPR005110">
    <property type="entry name" value="MoeA_linker/N"/>
</dbReference>
<dbReference type="InterPro" id="IPR036425">
    <property type="entry name" value="MoaB/Mog-like_dom_sf"/>
</dbReference>
<dbReference type="Proteomes" id="UP000295565">
    <property type="component" value="Unassembled WGS sequence"/>
</dbReference>
<dbReference type="Pfam" id="PF03453">
    <property type="entry name" value="MoeA_N"/>
    <property type="match status" value="1"/>
</dbReference>
<keyword evidence="9 11" id="KW-0501">Molybdenum cofactor biosynthesis</keyword>
<dbReference type="FunFam" id="2.170.190.11:FF:000001">
    <property type="entry name" value="Molybdopterin molybdenumtransferase"/>
    <property type="match status" value="1"/>
</dbReference>
<evidence type="ECO:0000259" key="12">
    <source>
        <dbReference type="SMART" id="SM00852"/>
    </source>
</evidence>
<dbReference type="PANTHER" id="PTHR10192:SF5">
    <property type="entry name" value="GEPHYRIN"/>
    <property type="match status" value="1"/>
</dbReference>
<evidence type="ECO:0000256" key="1">
    <source>
        <dbReference type="ARBA" id="ARBA00001946"/>
    </source>
</evidence>
<evidence type="ECO:0000256" key="9">
    <source>
        <dbReference type="ARBA" id="ARBA00023150"/>
    </source>
</evidence>
<comment type="function">
    <text evidence="2 11">Catalyzes the insertion of molybdate into adenylated molybdopterin with the concomitant release of AMP.</text>
</comment>
<dbReference type="InterPro" id="IPR005111">
    <property type="entry name" value="MoeA_C_domain_IV"/>
</dbReference>
<comment type="caution">
    <text evidence="13">The sequence shown here is derived from an EMBL/GenBank/DDBJ whole genome shotgun (WGS) entry which is preliminary data.</text>
</comment>
<dbReference type="NCBIfam" id="NF045515">
    <property type="entry name" value="Glp_gephyrin"/>
    <property type="match status" value="1"/>
</dbReference>
<evidence type="ECO:0000256" key="5">
    <source>
        <dbReference type="ARBA" id="ARBA00022505"/>
    </source>
</evidence>
<evidence type="ECO:0000256" key="11">
    <source>
        <dbReference type="RuleBase" id="RU365090"/>
    </source>
</evidence>
<dbReference type="RefSeq" id="WP_131913401.1">
    <property type="nucleotide sequence ID" value="NZ_OU594967.1"/>
</dbReference>
<organism evidence="13 14">
    <name type="scientific">Celerinatantimonas diazotrophica</name>
    <dbReference type="NCBI Taxonomy" id="412034"/>
    <lineage>
        <taxon>Bacteria</taxon>
        <taxon>Pseudomonadati</taxon>
        <taxon>Pseudomonadota</taxon>
        <taxon>Gammaproteobacteria</taxon>
        <taxon>Celerinatantimonadaceae</taxon>
        <taxon>Celerinatantimonas</taxon>
    </lineage>
</organism>
<keyword evidence="6 11" id="KW-0808">Transferase</keyword>
<dbReference type="SMART" id="SM00852">
    <property type="entry name" value="MoCF_biosynth"/>
    <property type="match status" value="1"/>
</dbReference>
<comment type="similarity">
    <text evidence="4 11">Belongs to the MoeA family.</text>
</comment>
<dbReference type="EC" id="2.10.1.1" evidence="11"/>
<evidence type="ECO:0000256" key="3">
    <source>
        <dbReference type="ARBA" id="ARBA00005046"/>
    </source>
</evidence>
<accession>A0A4R1JAC8</accession>
<dbReference type="Pfam" id="PF00994">
    <property type="entry name" value="MoCF_biosynth"/>
    <property type="match status" value="1"/>
</dbReference>
<reference evidence="13 14" key="1">
    <citation type="submission" date="2019-03" db="EMBL/GenBank/DDBJ databases">
        <title>Genomic Encyclopedia of Type Strains, Phase IV (KMG-IV): sequencing the most valuable type-strain genomes for metagenomic binning, comparative biology and taxonomic classification.</title>
        <authorList>
            <person name="Goeker M."/>
        </authorList>
    </citation>
    <scope>NUCLEOTIDE SEQUENCE [LARGE SCALE GENOMIC DNA]</scope>
    <source>
        <strain evidence="13 14">DSM 18577</strain>
    </source>
</reference>
<dbReference type="InterPro" id="IPR036135">
    <property type="entry name" value="MoeA_linker/N_sf"/>
</dbReference>
<evidence type="ECO:0000256" key="6">
    <source>
        <dbReference type="ARBA" id="ARBA00022679"/>
    </source>
</evidence>
<dbReference type="SUPFAM" id="SSF53218">
    <property type="entry name" value="Molybdenum cofactor biosynthesis proteins"/>
    <property type="match status" value="1"/>
</dbReference>
<comment type="cofactor">
    <cofactor evidence="1 11">
        <name>Mg(2+)</name>
        <dbReference type="ChEBI" id="CHEBI:18420"/>
    </cofactor>
</comment>
<dbReference type="InterPro" id="IPR036688">
    <property type="entry name" value="MoeA_C_domain_IV_sf"/>
</dbReference>
<evidence type="ECO:0000313" key="14">
    <source>
        <dbReference type="Proteomes" id="UP000295565"/>
    </source>
</evidence>
<dbReference type="Gene3D" id="2.40.340.10">
    <property type="entry name" value="MoeA, C-terminal, domain IV"/>
    <property type="match status" value="1"/>
</dbReference>
<dbReference type="SUPFAM" id="SSF63867">
    <property type="entry name" value="MoeA C-terminal domain-like"/>
    <property type="match status" value="1"/>
</dbReference>
<dbReference type="Gene3D" id="3.40.980.10">
    <property type="entry name" value="MoaB/Mog-like domain"/>
    <property type="match status" value="1"/>
</dbReference>
<dbReference type="AlphaFoldDB" id="A0A4R1JAC8"/>
<evidence type="ECO:0000256" key="10">
    <source>
        <dbReference type="ARBA" id="ARBA00047317"/>
    </source>
</evidence>
<dbReference type="Gene3D" id="3.90.105.10">
    <property type="entry name" value="Molybdopterin biosynthesis moea protein, domain 2"/>
    <property type="match status" value="1"/>
</dbReference>
<sequence>MVNVPNRLIIPSPITDMMTSSHSFYNYEDHMDPCSNPELLLLEEARSFLINKLPIIATSAPCSYHSAHGHYLAKRAQASTAIPSFPNSAMDGYAFAYEDLAKYQNLAITQKILAGDTHQYKINAGECARIMTGAPMPQGADTVVMQEHTQTQGTKLTVTKRPKQHANVRLAGDSIAKDAIVAEQGERLNAAHIGLLASIGTQQVECYQPITVGIFSTGDELKAPGEILEFGQIYDSNRAMLIAMLAHLPVKVIDFGAIDDSLENISNVLLKANSQCDVILSSAGVSVGTADFTKDALEKLGKIEFWKVAMKPGKPVAFGQLSDSYFFGLPGNPVSAAVTFLQLVKPALEKLGGGNVQIQPQWQAKASAKFKKKPGRTDFQRAIANINAQGQWEVKPVGSQSSASLLSFTQANCFAVIELERGDVEPGENITIEMFPALLVM</sequence>
<dbReference type="FunFam" id="3.40.980.10:FF:000004">
    <property type="entry name" value="Molybdopterin molybdenumtransferase"/>
    <property type="match status" value="1"/>
</dbReference>
<comment type="catalytic activity">
    <reaction evidence="10">
        <text>adenylyl-molybdopterin + molybdate = Mo-molybdopterin + AMP + H(+)</text>
        <dbReference type="Rhea" id="RHEA:35047"/>
        <dbReference type="ChEBI" id="CHEBI:15378"/>
        <dbReference type="ChEBI" id="CHEBI:36264"/>
        <dbReference type="ChEBI" id="CHEBI:62727"/>
        <dbReference type="ChEBI" id="CHEBI:71302"/>
        <dbReference type="ChEBI" id="CHEBI:456215"/>
        <dbReference type="EC" id="2.10.1.1"/>
    </reaction>
</comment>
<keyword evidence="5 11" id="KW-0500">Molybdenum</keyword>
<gene>
    <name evidence="13" type="ORF">EV690_2632</name>
</gene>
<dbReference type="NCBIfam" id="TIGR00177">
    <property type="entry name" value="molyb_syn"/>
    <property type="match status" value="1"/>
</dbReference>
<dbReference type="PANTHER" id="PTHR10192">
    <property type="entry name" value="MOLYBDOPTERIN BIOSYNTHESIS PROTEIN"/>
    <property type="match status" value="1"/>
</dbReference>
<evidence type="ECO:0000256" key="4">
    <source>
        <dbReference type="ARBA" id="ARBA00010763"/>
    </source>
</evidence>
<dbReference type="GO" id="GO:0061599">
    <property type="term" value="F:molybdopterin molybdotransferase activity"/>
    <property type="evidence" value="ECO:0007669"/>
    <property type="project" value="UniProtKB-UniRule"/>
</dbReference>
<dbReference type="EMBL" id="SMGD01000014">
    <property type="protein sequence ID" value="TCK47595.1"/>
    <property type="molecule type" value="Genomic_DNA"/>
</dbReference>
<dbReference type="PROSITE" id="PS01079">
    <property type="entry name" value="MOCF_BIOSYNTHESIS_2"/>
    <property type="match status" value="1"/>
</dbReference>
<dbReference type="GO" id="GO:0005829">
    <property type="term" value="C:cytosol"/>
    <property type="evidence" value="ECO:0007669"/>
    <property type="project" value="TreeGrafter"/>
</dbReference>
<evidence type="ECO:0000256" key="2">
    <source>
        <dbReference type="ARBA" id="ARBA00002901"/>
    </source>
</evidence>
<keyword evidence="7 11" id="KW-0479">Metal-binding</keyword>
<dbReference type="Pfam" id="PF03454">
    <property type="entry name" value="MoeA_C"/>
    <property type="match status" value="1"/>
</dbReference>
<evidence type="ECO:0000256" key="7">
    <source>
        <dbReference type="ARBA" id="ARBA00022723"/>
    </source>
</evidence>
<dbReference type="InterPro" id="IPR008284">
    <property type="entry name" value="MoCF_biosynth_CS"/>
</dbReference>
<dbReference type="InterPro" id="IPR038987">
    <property type="entry name" value="MoeA-like"/>
</dbReference>
<comment type="pathway">
    <text evidence="3 11">Cofactor biosynthesis; molybdopterin biosynthesis.</text>
</comment>
<feature type="domain" description="MoaB/Mog" evidence="12">
    <location>
        <begin position="213"/>
        <end position="350"/>
    </location>
</feature>
<name>A0A4R1JAC8_9GAMM</name>
<dbReference type="InterPro" id="IPR001453">
    <property type="entry name" value="MoaB/Mog_dom"/>
</dbReference>
<dbReference type="GO" id="GO:0006777">
    <property type="term" value="P:Mo-molybdopterin cofactor biosynthetic process"/>
    <property type="evidence" value="ECO:0007669"/>
    <property type="project" value="UniProtKB-UniRule"/>
</dbReference>